<dbReference type="AlphaFoldDB" id="A0A2M7G0X0"/>
<gene>
    <name evidence="2" type="ORF">COW36_18215</name>
</gene>
<reference evidence="2 3" key="1">
    <citation type="submission" date="2017-09" db="EMBL/GenBank/DDBJ databases">
        <title>Depth-based differentiation of microbial function through sediment-hosted aquifers and enrichment of novel symbionts in the deep terrestrial subsurface.</title>
        <authorList>
            <person name="Probst A.J."/>
            <person name="Ladd B."/>
            <person name="Jarett J.K."/>
            <person name="Geller-Mcgrath D.E."/>
            <person name="Sieber C.M."/>
            <person name="Emerson J.B."/>
            <person name="Anantharaman K."/>
            <person name="Thomas B.C."/>
            <person name="Malmstrom R."/>
            <person name="Stieglmeier M."/>
            <person name="Klingl A."/>
            <person name="Woyke T."/>
            <person name="Ryan C.M."/>
            <person name="Banfield J.F."/>
        </authorList>
    </citation>
    <scope>NUCLEOTIDE SEQUENCE [LARGE SCALE GENOMIC DNA]</scope>
    <source>
        <strain evidence="2">CG17_big_fil_post_rev_8_21_14_2_50_48_46</strain>
    </source>
</reference>
<accession>A0A2M7G0X0</accession>
<dbReference type="EMBL" id="PFFQ01000053">
    <property type="protein sequence ID" value="PIW15351.1"/>
    <property type="molecule type" value="Genomic_DNA"/>
</dbReference>
<protein>
    <submittedName>
        <fullName evidence="2">Uncharacterized protein</fullName>
    </submittedName>
</protein>
<evidence type="ECO:0000313" key="2">
    <source>
        <dbReference type="EMBL" id="PIW15351.1"/>
    </source>
</evidence>
<comment type="caution">
    <text evidence="2">The sequence shown here is derived from an EMBL/GenBank/DDBJ whole genome shotgun (WGS) entry which is preliminary data.</text>
</comment>
<sequence>MQISEMIRPIYMPTNTALIASDTGTTPPPASPNPTVNPYNTHVDGLITSTIFGGIAGKNMGKLVFNNGQPAGSGLDSVLKNSYLRQAGISAGIGAGVYGGMSVLKQGIGMMSGKQDAAGAAANIITDTLRGGAAGLGASAGGGLTGLAMRAMGMTGTFGTIVTFVGGAIGATVGGSLLEATGAREGLIKAFGSTKAAA</sequence>
<organism evidence="2 3">
    <name type="scientific">bacterium (Candidatus Blackallbacteria) CG17_big_fil_post_rev_8_21_14_2_50_48_46</name>
    <dbReference type="NCBI Taxonomy" id="2014261"/>
    <lineage>
        <taxon>Bacteria</taxon>
        <taxon>Candidatus Blackallbacteria</taxon>
    </lineage>
</organism>
<evidence type="ECO:0000313" key="3">
    <source>
        <dbReference type="Proteomes" id="UP000231019"/>
    </source>
</evidence>
<proteinExistence type="predicted"/>
<evidence type="ECO:0000256" key="1">
    <source>
        <dbReference type="SAM" id="MobiDB-lite"/>
    </source>
</evidence>
<feature type="region of interest" description="Disordered" evidence="1">
    <location>
        <begin position="18"/>
        <end position="38"/>
    </location>
</feature>
<name>A0A2M7G0X0_9BACT</name>
<dbReference type="Proteomes" id="UP000231019">
    <property type="component" value="Unassembled WGS sequence"/>
</dbReference>